<dbReference type="FunFam" id="3.40.50.720:FF:000173">
    <property type="entry name" value="3-oxoacyl-[acyl-carrier protein] reductase"/>
    <property type="match status" value="1"/>
</dbReference>
<dbReference type="PRINTS" id="PR00081">
    <property type="entry name" value="GDHRDH"/>
</dbReference>
<keyword evidence="5" id="KW-1185">Reference proteome</keyword>
<name>A0A842HIV6_9BACT</name>
<evidence type="ECO:0000256" key="2">
    <source>
        <dbReference type="ARBA" id="ARBA00023002"/>
    </source>
</evidence>
<organism evidence="4 5">
    <name type="scientific">Ruficoccus amylovorans</name>
    <dbReference type="NCBI Taxonomy" id="1804625"/>
    <lineage>
        <taxon>Bacteria</taxon>
        <taxon>Pseudomonadati</taxon>
        <taxon>Verrucomicrobiota</taxon>
        <taxon>Opitutia</taxon>
        <taxon>Puniceicoccales</taxon>
        <taxon>Cerasicoccaceae</taxon>
        <taxon>Ruficoccus</taxon>
    </lineage>
</organism>
<dbReference type="NCBIfam" id="NF009386">
    <property type="entry name" value="PRK12745.1"/>
    <property type="match status" value="1"/>
</dbReference>
<feature type="domain" description="Ketoreductase" evidence="3">
    <location>
        <begin position="9"/>
        <end position="192"/>
    </location>
</feature>
<reference evidence="4 5" key="1">
    <citation type="submission" date="2020-07" db="EMBL/GenBank/DDBJ databases">
        <authorList>
            <person name="Feng X."/>
        </authorList>
    </citation>
    <scope>NUCLEOTIDE SEQUENCE [LARGE SCALE GENOMIC DNA]</scope>
    <source>
        <strain evidence="4 5">JCM31066</strain>
    </source>
</reference>
<comment type="caution">
    <text evidence="4">The sequence shown here is derived from an EMBL/GenBank/DDBJ whole genome shotgun (WGS) entry which is preliminary data.</text>
</comment>
<dbReference type="PANTHER" id="PTHR42760:SF133">
    <property type="entry name" value="3-OXOACYL-[ACYL-CARRIER-PROTEIN] REDUCTASE"/>
    <property type="match status" value="1"/>
</dbReference>
<dbReference type="GO" id="GO:0016616">
    <property type="term" value="F:oxidoreductase activity, acting on the CH-OH group of donors, NAD or NADP as acceptor"/>
    <property type="evidence" value="ECO:0007669"/>
    <property type="project" value="UniProtKB-ARBA"/>
</dbReference>
<gene>
    <name evidence="4" type="ORF">H5P28_18690</name>
</gene>
<dbReference type="Pfam" id="PF13561">
    <property type="entry name" value="adh_short_C2"/>
    <property type="match status" value="1"/>
</dbReference>
<dbReference type="InterPro" id="IPR002347">
    <property type="entry name" value="SDR_fam"/>
</dbReference>
<proteinExistence type="inferred from homology"/>
<evidence type="ECO:0000256" key="1">
    <source>
        <dbReference type="ARBA" id="ARBA00006484"/>
    </source>
</evidence>
<dbReference type="PRINTS" id="PR00080">
    <property type="entry name" value="SDRFAMILY"/>
</dbReference>
<dbReference type="Proteomes" id="UP000546464">
    <property type="component" value="Unassembled WGS sequence"/>
</dbReference>
<dbReference type="InterPro" id="IPR057326">
    <property type="entry name" value="KR_dom"/>
</dbReference>
<evidence type="ECO:0000313" key="5">
    <source>
        <dbReference type="Proteomes" id="UP000546464"/>
    </source>
</evidence>
<evidence type="ECO:0000313" key="4">
    <source>
        <dbReference type="EMBL" id="MBC2596299.1"/>
    </source>
</evidence>
<dbReference type="SUPFAM" id="SSF51735">
    <property type="entry name" value="NAD(P)-binding Rossmann-fold domains"/>
    <property type="match status" value="1"/>
</dbReference>
<accession>A0A842HIV6</accession>
<dbReference type="Gene3D" id="3.40.50.720">
    <property type="entry name" value="NAD(P)-binding Rossmann-like Domain"/>
    <property type="match status" value="1"/>
</dbReference>
<protein>
    <submittedName>
        <fullName evidence="4">3-ketoacyl-ACP reductase</fullName>
    </submittedName>
</protein>
<keyword evidence="2" id="KW-0560">Oxidoreductase</keyword>
<dbReference type="SMART" id="SM00822">
    <property type="entry name" value="PKS_KR"/>
    <property type="match status" value="1"/>
</dbReference>
<comment type="similarity">
    <text evidence="1">Belongs to the short-chain dehydrogenases/reductases (SDR) family.</text>
</comment>
<evidence type="ECO:0000259" key="3">
    <source>
        <dbReference type="SMART" id="SM00822"/>
    </source>
</evidence>
<dbReference type="PANTHER" id="PTHR42760">
    <property type="entry name" value="SHORT-CHAIN DEHYDROGENASES/REDUCTASES FAMILY MEMBER"/>
    <property type="match status" value="1"/>
</dbReference>
<dbReference type="InterPro" id="IPR036291">
    <property type="entry name" value="NAD(P)-bd_dom_sf"/>
</dbReference>
<sequence length="262" mass="27855">MKNDKSSKPVALVTGGSRGIGFGCAEHLAKAGFDLVINGMRPEEQVADTLQALQALGARTAYARGDIGSKESREGILAVVRESFGKLNVLVNNAGVAPKERLDILEASEESFDYVVGTNLKGAYFLTQAAARWMVGQKKADDAFQGAIINVSSISATVISVNRGEYCIAKAGLSMATQLFAVRLGEYGIPVYEVRPGVIKTDMTAGVTEKYDKLIADGLCVTPRWGFPDDIGRAVSSLARGDFPYSTGQVIMVDGGLTLPRL</sequence>
<dbReference type="AlphaFoldDB" id="A0A842HIV6"/>
<dbReference type="EMBL" id="JACHVB010000064">
    <property type="protein sequence ID" value="MBC2596299.1"/>
    <property type="molecule type" value="Genomic_DNA"/>
</dbReference>
<dbReference type="RefSeq" id="WP_185677215.1">
    <property type="nucleotide sequence ID" value="NZ_JACHVB010000064.1"/>
</dbReference>